<evidence type="ECO:0000313" key="7">
    <source>
        <dbReference type="Proteomes" id="UP000799421"/>
    </source>
</evidence>
<dbReference type="Proteomes" id="UP000799421">
    <property type="component" value="Unassembled WGS sequence"/>
</dbReference>
<dbReference type="EMBL" id="MU005973">
    <property type="protein sequence ID" value="KAF2861303.1"/>
    <property type="molecule type" value="Genomic_DNA"/>
</dbReference>
<dbReference type="FunFam" id="3.30.160.20:FF:000070">
    <property type="entry name" value="Related to MRF1-peptide chain release factor, mitochondrial"/>
    <property type="match status" value="1"/>
</dbReference>
<dbReference type="InterPro" id="IPR000352">
    <property type="entry name" value="Pep_chain_release_fac_I"/>
</dbReference>
<dbReference type="Pfam" id="PF03462">
    <property type="entry name" value="PCRF"/>
    <property type="match status" value="1"/>
</dbReference>
<name>A0A6A7C1M5_9PEZI</name>
<dbReference type="Pfam" id="PF00472">
    <property type="entry name" value="RF-1"/>
    <property type="match status" value="1"/>
</dbReference>
<dbReference type="AlphaFoldDB" id="A0A6A7C1M5"/>
<accession>A0A6A7C1M5</accession>
<dbReference type="InterPro" id="IPR050057">
    <property type="entry name" value="Prokaryotic/Mito_RF"/>
</dbReference>
<dbReference type="Gene3D" id="6.10.140.1950">
    <property type="match status" value="1"/>
</dbReference>
<protein>
    <submittedName>
        <fullName evidence="6">Release factor</fullName>
    </submittedName>
</protein>
<dbReference type="SUPFAM" id="SSF75620">
    <property type="entry name" value="Release factor"/>
    <property type="match status" value="1"/>
</dbReference>
<proteinExistence type="inferred from homology"/>
<evidence type="ECO:0000256" key="1">
    <source>
        <dbReference type="ARBA" id="ARBA00010835"/>
    </source>
</evidence>
<feature type="domain" description="Prokaryotic-type class I peptide chain release factors" evidence="5">
    <location>
        <begin position="276"/>
        <end position="292"/>
    </location>
</feature>
<dbReference type="PANTHER" id="PTHR43804:SF7">
    <property type="entry name" value="LD18447P"/>
    <property type="match status" value="1"/>
</dbReference>
<dbReference type="InterPro" id="IPR005139">
    <property type="entry name" value="PCRF"/>
</dbReference>
<dbReference type="PANTHER" id="PTHR43804">
    <property type="entry name" value="LD18447P"/>
    <property type="match status" value="1"/>
</dbReference>
<evidence type="ECO:0000256" key="3">
    <source>
        <dbReference type="ARBA" id="ARBA00022917"/>
    </source>
</evidence>
<reference evidence="6" key="1">
    <citation type="journal article" date="2020" name="Stud. Mycol.">
        <title>101 Dothideomycetes genomes: a test case for predicting lifestyles and emergence of pathogens.</title>
        <authorList>
            <person name="Haridas S."/>
            <person name="Albert R."/>
            <person name="Binder M."/>
            <person name="Bloem J."/>
            <person name="Labutti K."/>
            <person name="Salamov A."/>
            <person name="Andreopoulos B."/>
            <person name="Baker S."/>
            <person name="Barry K."/>
            <person name="Bills G."/>
            <person name="Bluhm B."/>
            <person name="Cannon C."/>
            <person name="Castanera R."/>
            <person name="Culley D."/>
            <person name="Daum C."/>
            <person name="Ezra D."/>
            <person name="Gonzalez J."/>
            <person name="Henrissat B."/>
            <person name="Kuo A."/>
            <person name="Liang C."/>
            <person name="Lipzen A."/>
            <person name="Lutzoni F."/>
            <person name="Magnuson J."/>
            <person name="Mondo S."/>
            <person name="Nolan M."/>
            <person name="Ohm R."/>
            <person name="Pangilinan J."/>
            <person name="Park H.-J."/>
            <person name="Ramirez L."/>
            <person name="Alfaro M."/>
            <person name="Sun H."/>
            <person name="Tritt A."/>
            <person name="Yoshinaga Y."/>
            <person name="Zwiers L.-H."/>
            <person name="Turgeon B."/>
            <person name="Goodwin S."/>
            <person name="Spatafora J."/>
            <person name="Crous P."/>
            <person name="Grigoriev I."/>
        </authorList>
    </citation>
    <scope>NUCLEOTIDE SEQUENCE</scope>
    <source>
        <strain evidence="6">CBS 480.64</strain>
    </source>
</reference>
<evidence type="ECO:0000259" key="5">
    <source>
        <dbReference type="PROSITE" id="PS00745"/>
    </source>
</evidence>
<dbReference type="GO" id="GO:0005739">
    <property type="term" value="C:mitochondrion"/>
    <property type="evidence" value="ECO:0007669"/>
    <property type="project" value="UniProtKB-ARBA"/>
</dbReference>
<gene>
    <name evidence="6" type="ORF">K470DRAFT_269928</name>
</gene>
<evidence type="ECO:0000256" key="2">
    <source>
        <dbReference type="ARBA" id="ARBA00022481"/>
    </source>
</evidence>
<dbReference type="PROSITE" id="PS00745">
    <property type="entry name" value="RF_PROK_I"/>
    <property type="match status" value="1"/>
</dbReference>
<dbReference type="GO" id="GO:0003747">
    <property type="term" value="F:translation release factor activity"/>
    <property type="evidence" value="ECO:0007669"/>
    <property type="project" value="InterPro"/>
</dbReference>
<dbReference type="Gene3D" id="3.30.160.20">
    <property type="match status" value="1"/>
</dbReference>
<evidence type="ECO:0000313" key="6">
    <source>
        <dbReference type="EMBL" id="KAF2861303.1"/>
    </source>
</evidence>
<sequence>MSWLCSRCRQQLLFRLPRRWTRLQSTASLPEVPLGLLSRAQQLAAEHDSLNRKIAEKYDAAVAKRIGELSPTVSAVREYEKARSAWDELCSLLQSPDRELRKMAEDEVDMAKERVSLASAAVKSSLVPVHPFAHLPCLIEIRPGAGGDEAALFAGDLVNMYESYCAWAGMKTTRLQYETRVGLVAGTGNSGNNAHVQNAVIEVDSPGAYGRLRCEAGVHRVQRVPATENKGRTHTSTVSVIVLPAVPVDEGGADNFNDPKSDYYVAPDEVKLEVMRASGAGGQHVNRTESAVRLTHLPTGTVVAMQETRSQMQNRERAWKLLRARLAQRRREEREEEMAKIRRSAGAGQSGRESKVRTYNWNQQRVSDHRSGLDVRALDAVLEGGDALERVMDSVRGWMAERDVAEEVDFNH</sequence>
<evidence type="ECO:0000256" key="4">
    <source>
        <dbReference type="SAM" id="MobiDB-lite"/>
    </source>
</evidence>
<dbReference type="GO" id="GO:0032543">
    <property type="term" value="P:mitochondrial translation"/>
    <property type="evidence" value="ECO:0007669"/>
    <property type="project" value="UniProtKB-ARBA"/>
</dbReference>
<keyword evidence="3" id="KW-0648">Protein biosynthesis</keyword>
<organism evidence="6 7">
    <name type="scientific">Piedraia hortae CBS 480.64</name>
    <dbReference type="NCBI Taxonomy" id="1314780"/>
    <lineage>
        <taxon>Eukaryota</taxon>
        <taxon>Fungi</taxon>
        <taxon>Dikarya</taxon>
        <taxon>Ascomycota</taxon>
        <taxon>Pezizomycotina</taxon>
        <taxon>Dothideomycetes</taxon>
        <taxon>Dothideomycetidae</taxon>
        <taxon>Capnodiales</taxon>
        <taxon>Piedraiaceae</taxon>
        <taxon>Piedraia</taxon>
    </lineage>
</organism>
<comment type="similarity">
    <text evidence="1">Belongs to the prokaryotic/mitochondrial release factor family.</text>
</comment>
<dbReference type="SMART" id="SM00937">
    <property type="entry name" value="PCRF"/>
    <property type="match status" value="1"/>
</dbReference>
<dbReference type="Gene3D" id="3.30.70.1660">
    <property type="match status" value="1"/>
</dbReference>
<keyword evidence="2" id="KW-0488">Methylation</keyword>
<dbReference type="InterPro" id="IPR045853">
    <property type="entry name" value="Pep_chain_release_fac_I_sf"/>
</dbReference>
<feature type="region of interest" description="Disordered" evidence="4">
    <location>
        <begin position="332"/>
        <end position="363"/>
    </location>
</feature>
<dbReference type="OrthoDB" id="2019491at2759"/>
<keyword evidence="7" id="KW-1185">Reference proteome</keyword>